<evidence type="ECO:0000313" key="3">
    <source>
        <dbReference type="EMBL" id="CAB4029774.1"/>
    </source>
</evidence>
<dbReference type="Proteomes" id="UP001152795">
    <property type="component" value="Unassembled WGS sequence"/>
</dbReference>
<evidence type="ECO:0000256" key="1">
    <source>
        <dbReference type="SAM" id="Coils"/>
    </source>
</evidence>
<feature type="coiled-coil region" evidence="1">
    <location>
        <begin position="198"/>
        <end position="225"/>
    </location>
</feature>
<dbReference type="EMBL" id="CACRXK020016399">
    <property type="protein sequence ID" value="CAB4029774.1"/>
    <property type="molecule type" value="Genomic_DNA"/>
</dbReference>
<dbReference type="OrthoDB" id="416454at2759"/>
<keyword evidence="1" id="KW-0175">Coiled coil</keyword>
<sequence>MVVNSESGSSDFFRSSNETQSTFNGEKYLHITKKGSIKWEGSFESLQGFFNSFLKAETKWMTPRGGCKQYEADNNLVIRWYSSSKLLCFSGPTSEKLIDLVPKQQQIIDGVEGEILVDQTLDYDDETTNTTDDEHSGADNDKHLNVENVEHSSVSLEKIAENFKLLENRVNAKVLELSSKIDKLKSNSVCNNDLSQRCENLVYAMASLKAKVSDLEEEKKSLLMVIKVRRPKSARNKSDTVIRNQFEILSDSDIEIKSQEIPLVKGRQKVINKSQGQTNKNNDELQNKESASPSKAKVPSTVIIGDSMTKHLDSRRLQQSSKTVRRVSTQTFRGATTYIPKIELRDILQHTINDNNPADVLWEDFKTRFLFVADIHAPQITRKVKSEYTPWMTNNIKKQIYHRDFLKKKAINTGSENTFVAYKRARNALNKLIKDTKGNYFDLILQIVLNYSNV</sequence>
<dbReference type="AlphaFoldDB" id="A0A6S7JHY6"/>
<comment type="caution">
    <text evidence="3">The sequence shown here is derived from an EMBL/GenBank/DDBJ whole genome shotgun (WGS) entry which is preliminary data.</text>
</comment>
<accession>A0A6S7JHY6</accession>
<evidence type="ECO:0000256" key="2">
    <source>
        <dbReference type="SAM" id="MobiDB-lite"/>
    </source>
</evidence>
<name>A0A6S7JHY6_PARCT</name>
<evidence type="ECO:0000313" key="4">
    <source>
        <dbReference type="Proteomes" id="UP001152795"/>
    </source>
</evidence>
<keyword evidence="4" id="KW-1185">Reference proteome</keyword>
<gene>
    <name evidence="3" type="ORF">PACLA_8A017628</name>
</gene>
<proteinExistence type="predicted"/>
<organism evidence="3 4">
    <name type="scientific">Paramuricea clavata</name>
    <name type="common">Red gorgonian</name>
    <name type="synonym">Violescent sea-whip</name>
    <dbReference type="NCBI Taxonomy" id="317549"/>
    <lineage>
        <taxon>Eukaryota</taxon>
        <taxon>Metazoa</taxon>
        <taxon>Cnidaria</taxon>
        <taxon>Anthozoa</taxon>
        <taxon>Octocorallia</taxon>
        <taxon>Malacalcyonacea</taxon>
        <taxon>Plexauridae</taxon>
        <taxon>Paramuricea</taxon>
    </lineage>
</organism>
<protein>
    <submittedName>
        <fullName evidence="3">Uncharacterized protein</fullName>
    </submittedName>
</protein>
<reference evidence="3" key="1">
    <citation type="submission" date="2020-04" db="EMBL/GenBank/DDBJ databases">
        <authorList>
            <person name="Alioto T."/>
            <person name="Alioto T."/>
            <person name="Gomez Garrido J."/>
        </authorList>
    </citation>
    <scope>NUCLEOTIDE SEQUENCE</scope>
    <source>
        <strain evidence="3">A484AB</strain>
    </source>
</reference>
<feature type="region of interest" description="Disordered" evidence="2">
    <location>
        <begin position="273"/>
        <end position="298"/>
    </location>
</feature>